<evidence type="ECO:0000256" key="5">
    <source>
        <dbReference type="HAMAP-Rule" id="MF_01395"/>
    </source>
</evidence>
<name>A0ABV6K5B1_9LACO</name>
<feature type="binding site" evidence="5">
    <location>
        <position position="47"/>
    </location>
    <ligand>
        <name>Zn(2+)</name>
        <dbReference type="ChEBI" id="CHEBI:29105"/>
    </ligand>
</feature>
<dbReference type="InterPro" id="IPR000438">
    <property type="entry name" value="Acetyl_CoA_COase_Trfase_b_su"/>
</dbReference>
<evidence type="ECO:0000313" key="8">
    <source>
        <dbReference type="Proteomes" id="UP001589855"/>
    </source>
</evidence>
<sequence>MAKQKFQQPTMTELRQRQADIPDQLLRRCPVCQTTCSQQALGQALVCPHCGYGWRLPAWQRIAQLTDQFEELNRSLTVPRRFTDAQYRQKIAKAQAASGLNESIVTGLARLAGQSFGLGVMDTNFMMGSLGVATGEKIALLFGECLRRRLPVVLVTASGGARMQEGTQALMQMAKVSVAVNKHRQAGLMYLTILTDPTTGGVTASFAMQGDVILSEPRVLVGFAGRRVIEQTMHTTPPADFQRAETLLAHGWIDQIVPRTELRHRLNQLLRIGGGARD</sequence>
<organism evidence="7 8">
    <name type="scientific">Lactiplantibacillus plajomi</name>
    <dbReference type="NCBI Taxonomy" id="1457217"/>
    <lineage>
        <taxon>Bacteria</taxon>
        <taxon>Bacillati</taxon>
        <taxon>Bacillota</taxon>
        <taxon>Bacilli</taxon>
        <taxon>Lactobacillales</taxon>
        <taxon>Lactobacillaceae</taxon>
        <taxon>Lactiplantibacillus</taxon>
    </lineage>
</organism>
<comment type="similarity">
    <text evidence="5">Belongs to the AccD/PCCB family.</text>
</comment>
<dbReference type="PROSITE" id="PS50980">
    <property type="entry name" value="COA_CT_NTER"/>
    <property type="match status" value="1"/>
</dbReference>
<comment type="function">
    <text evidence="5">Component of the acetyl coenzyme A carboxylase (ACC) complex. Biotin carboxylase (BC) catalyzes the carboxylation of biotin on its carrier protein (BCCP) and then the CO(2) group is transferred by the transcarboxylase to acetyl-CoA to form malonyl-CoA.</text>
</comment>
<dbReference type="EC" id="2.1.3.15" evidence="5"/>
<dbReference type="InterPro" id="IPR029045">
    <property type="entry name" value="ClpP/crotonase-like_dom_sf"/>
</dbReference>
<keyword evidence="5" id="KW-0276">Fatty acid metabolism</keyword>
<keyword evidence="2 5" id="KW-0808">Transferase</keyword>
<dbReference type="RefSeq" id="WP_137644887.1">
    <property type="nucleotide sequence ID" value="NZ_BAABRM010000008.1"/>
</dbReference>
<dbReference type="HAMAP" id="MF_01395">
    <property type="entry name" value="AcetylCoA_CT_beta"/>
    <property type="match status" value="1"/>
</dbReference>
<feature type="binding site" evidence="5">
    <location>
        <position position="50"/>
    </location>
    <ligand>
        <name>Zn(2+)</name>
        <dbReference type="ChEBI" id="CHEBI:29105"/>
    </ligand>
</feature>
<feature type="binding site" evidence="5">
    <location>
        <position position="29"/>
    </location>
    <ligand>
        <name>Zn(2+)</name>
        <dbReference type="ChEBI" id="CHEBI:29105"/>
    </ligand>
</feature>
<keyword evidence="5" id="KW-0479">Metal-binding</keyword>
<keyword evidence="1 5" id="KW-0444">Lipid biosynthesis</keyword>
<proteinExistence type="inferred from homology"/>
<comment type="subunit">
    <text evidence="5">Acetyl-CoA carboxylase is a heterohexamer composed of biotin carboxyl carrier protein (AccB), biotin carboxylase (AccC) and two subunits each of ACCase subunit alpha (AccA) and ACCase subunit beta (AccD).</text>
</comment>
<keyword evidence="5" id="KW-0067">ATP-binding</keyword>
<accession>A0ABV6K5B1</accession>
<keyword evidence="5" id="KW-0963">Cytoplasm</keyword>
<gene>
    <name evidence="5" type="primary">accD</name>
    <name evidence="7" type="ORF">ACFFGS_11010</name>
</gene>
<feature type="domain" description="CoA carboxyltransferase N-terminal" evidence="6">
    <location>
        <begin position="25"/>
        <end position="278"/>
    </location>
</feature>
<dbReference type="Gene3D" id="3.90.226.10">
    <property type="entry name" value="2-enoyl-CoA Hydratase, Chain A, domain 1"/>
    <property type="match status" value="1"/>
</dbReference>
<evidence type="ECO:0000256" key="4">
    <source>
        <dbReference type="ARBA" id="ARBA00023098"/>
    </source>
</evidence>
<dbReference type="EMBL" id="JBHLUK010000073">
    <property type="protein sequence ID" value="MFC0424652.1"/>
    <property type="molecule type" value="Genomic_DNA"/>
</dbReference>
<dbReference type="PRINTS" id="PR01070">
    <property type="entry name" value="ACCCTRFRASEB"/>
</dbReference>
<dbReference type="SUPFAM" id="SSF52096">
    <property type="entry name" value="ClpP/crotonase"/>
    <property type="match status" value="1"/>
</dbReference>
<comment type="cofactor">
    <cofactor evidence="5">
        <name>Zn(2+)</name>
        <dbReference type="ChEBI" id="CHEBI:29105"/>
    </cofactor>
    <text evidence="5">Binds 1 zinc ion per subunit.</text>
</comment>
<comment type="pathway">
    <text evidence="5">Lipid metabolism; malonyl-CoA biosynthesis; malonyl-CoA from acetyl-CoA: step 1/1.</text>
</comment>
<comment type="catalytic activity">
    <reaction evidence="5">
        <text>N(6)-carboxybiotinyl-L-lysyl-[protein] + acetyl-CoA = N(6)-biotinyl-L-lysyl-[protein] + malonyl-CoA</text>
        <dbReference type="Rhea" id="RHEA:54728"/>
        <dbReference type="Rhea" id="RHEA-COMP:10505"/>
        <dbReference type="Rhea" id="RHEA-COMP:10506"/>
        <dbReference type="ChEBI" id="CHEBI:57288"/>
        <dbReference type="ChEBI" id="CHEBI:57384"/>
        <dbReference type="ChEBI" id="CHEBI:83144"/>
        <dbReference type="ChEBI" id="CHEBI:83145"/>
        <dbReference type="EC" id="2.1.3.15"/>
    </reaction>
</comment>
<evidence type="ECO:0000256" key="3">
    <source>
        <dbReference type="ARBA" id="ARBA00022771"/>
    </source>
</evidence>
<reference evidence="7 8" key="1">
    <citation type="submission" date="2024-09" db="EMBL/GenBank/DDBJ databases">
        <authorList>
            <person name="Sun Q."/>
            <person name="Mori K."/>
        </authorList>
    </citation>
    <scope>NUCLEOTIDE SEQUENCE [LARGE SCALE GENOMIC DNA]</scope>
    <source>
        <strain evidence="7 8">TBRC 4575</strain>
    </source>
</reference>
<evidence type="ECO:0000313" key="7">
    <source>
        <dbReference type="EMBL" id="MFC0424652.1"/>
    </source>
</evidence>
<comment type="caution">
    <text evidence="7">The sequence shown here is derived from an EMBL/GenBank/DDBJ whole genome shotgun (WGS) entry which is preliminary data.</text>
</comment>
<keyword evidence="5" id="KW-0547">Nucleotide-binding</keyword>
<keyword evidence="3 5" id="KW-0863">Zinc-finger</keyword>
<dbReference type="PANTHER" id="PTHR42995">
    <property type="entry name" value="ACETYL-COENZYME A CARBOXYLASE CARBOXYL TRANSFERASE SUBUNIT BETA, CHLOROPLASTIC"/>
    <property type="match status" value="1"/>
</dbReference>
<feature type="binding site" evidence="5">
    <location>
        <position position="36"/>
    </location>
    <ligand>
        <name>Zn(2+)</name>
        <dbReference type="ChEBI" id="CHEBI:29105"/>
    </ligand>
</feature>
<dbReference type="Pfam" id="PF01039">
    <property type="entry name" value="Carboxyl_trans"/>
    <property type="match status" value="1"/>
</dbReference>
<evidence type="ECO:0000256" key="2">
    <source>
        <dbReference type="ARBA" id="ARBA00022679"/>
    </source>
</evidence>
<comment type="caution">
    <text evidence="5">Lacks conserved residue(s) required for the propagation of feature annotation.</text>
</comment>
<dbReference type="Proteomes" id="UP001589855">
    <property type="component" value="Unassembled WGS sequence"/>
</dbReference>
<keyword evidence="8" id="KW-1185">Reference proteome</keyword>
<dbReference type="InterPro" id="IPR011762">
    <property type="entry name" value="COA_CT_N"/>
</dbReference>
<dbReference type="InterPro" id="IPR034733">
    <property type="entry name" value="AcCoA_carboxyl_beta"/>
</dbReference>
<evidence type="ECO:0000256" key="1">
    <source>
        <dbReference type="ARBA" id="ARBA00022516"/>
    </source>
</evidence>
<protein>
    <recommendedName>
        <fullName evidence="5">Acetyl-coenzyme A carboxylase carboxyl transferase subunit beta</fullName>
        <shortName evidence="5">ACCase subunit beta</shortName>
        <shortName evidence="5">Acetyl-CoA carboxylase carboxyltransferase subunit beta</shortName>
        <ecNumber evidence="5">2.1.3.15</ecNumber>
    </recommendedName>
</protein>
<dbReference type="PANTHER" id="PTHR42995:SF5">
    <property type="entry name" value="ACETYL-COENZYME A CARBOXYLASE CARBOXYL TRANSFERASE SUBUNIT BETA, CHLOROPLASTIC"/>
    <property type="match status" value="1"/>
</dbReference>
<comment type="subcellular location">
    <subcellularLocation>
        <location evidence="5">Cytoplasm</location>
    </subcellularLocation>
</comment>
<keyword evidence="4 5" id="KW-0443">Lipid metabolism</keyword>
<keyword evidence="5" id="KW-0862">Zinc</keyword>
<evidence type="ECO:0000259" key="6">
    <source>
        <dbReference type="PROSITE" id="PS50980"/>
    </source>
</evidence>
<keyword evidence="5" id="KW-0275">Fatty acid biosynthesis</keyword>
<dbReference type="GO" id="GO:0016740">
    <property type="term" value="F:transferase activity"/>
    <property type="evidence" value="ECO:0007669"/>
    <property type="project" value="UniProtKB-KW"/>
</dbReference>